<organism evidence="1 2">
    <name type="scientific">Pedobacter gandavensis</name>
    <dbReference type="NCBI Taxonomy" id="2679963"/>
    <lineage>
        <taxon>Bacteria</taxon>
        <taxon>Pseudomonadati</taxon>
        <taxon>Bacteroidota</taxon>
        <taxon>Sphingobacteriia</taxon>
        <taxon>Sphingobacteriales</taxon>
        <taxon>Sphingobacteriaceae</taxon>
        <taxon>Pedobacter</taxon>
    </lineage>
</organism>
<evidence type="ECO:0000313" key="2">
    <source>
        <dbReference type="Proteomes" id="UP000636110"/>
    </source>
</evidence>
<accession>A0ABR6EVA9</accession>
<dbReference type="EMBL" id="WNXC01000002">
    <property type="protein sequence ID" value="MBB2149184.1"/>
    <property type="molecule type" value="Genomic_DNA"/>
</dbReference>
<sequence length="623" mass="71176">MEIINERGQILELSDRTSLSVERYNSLFNSSDKLLQDTIYPDKTGLTESNKVFIGNGHLVEISNDAYSLPVKIVVSGSTFFSGIMVYRITNNEISFELRVNFGSIANKLKTTNVRDIYTEDSYFPGTSSGTILPLMLDTAKNPNNYPYVFFPVWNDNWVDSASVVAANSPFVNAWDHNLQKFSGTTVNVPYWRLSYVISKIIEYLQFNVEGNYFTDPIEQEIYLFTLLGVFPRWNGILSSTSHLPDLMINEFLKQIIERKRISFDIDSFTNTVTIETAQSILSDPEFIDISDYIESIQEISVPEKKGYKITLKLNENDDSWNTGTSDKKVFQAPYILNVGSKENVIEMSVGTLRMKKDTLYTYPMNKELVKQTYFDNNWPLTLLRYKGMKNLSGGKVFPEATPLNLDLSDAEWYQFLNDSKPVTIIANIPPSILAKMKPSIKLRCISEQGIHFLVIPEKISYNLTPGITEFVQKVKIDARIVTTSYETKVDIEAVIPEQLVQEMFLVKFKAFWDPEVYDFQSLKIERIPEVGSTGVFGYTTIKYPTDEAGAGGSIGTTFATAGNRIDIEYRSEFRLYTDVKPRYYLRWGRKGTFTEKSGYYTFDRIAGVPWPEEGDKPIWIVF</sequence>
<proteinExistence type="predicted"/>
<gene>
    <name evidence="1" type="ORF">GM920_09715</name>
</gene>
<reference evidence="1 2" key="1">
    <citation type="submission" date="2019-11" db="EMBL/GenBank/DDBJ databases">
        <title>Description of Pedobacter sp. LMG 31462T.</title>
        <authorList>
            <person name="Carlier A."/>
            <person name="Qi S."/>
            <person name="Vandamme P."/>
        </authorList>
    </citation>
    <scope>NUCLEOTIDE SEQUENCE [LARGE SCALE GENOMIC DNA]</scope>
    <source>
        <strain evidence="1 2">LMG 31462</strain>
    </source>
</reference>
<dbReference type="Proteomes" id="UP000636110">
    <property type="component" value="Unassembled WGS sequence"/>
</dbReference>
<protein>
    <submittedName>
        <fullName evidence="1">Uncharacterized protein</fullName>
    </submittedName>
</protein>
<keyword evidence="2" id="KW-1185">Reference proteome</keyword>
<comment type="caution">
    <text evidence="1">The sequence shown here is derived from an EMBL/GenBank/DDBJ whole genome shotgun (WGS) entry which is preliminary data.</text>
</comment>
<dbReference type="RefSeq" id="WP_182956348.1">
    <property type="nucleotide sequence ID" value="NZ_WNXC01000002.1"/>
</dbReference>
<evidence type="ECO:0000313" key="1">
    <source>
        <dbReference type="EMBL" id="MBB2149184.1"/>
    </source>
</evidence>
<name>A0ABR6EVA9_9SPHI</name>